<feature type="transmembrane region" description="Helical" evidence="1">
    <location>
        <begin position="125"/>
        <end position="144"/>
    </location>
</feature>
<evidence type="ECO:0000256" key="1">
    <source>
        <dbReference type="SAM" id="Phobius"/>
    </source>
</evidence>
<dbReference type="Proteomes" id="UP001596513">
    <property type="component" value="Unassembled WGS sequence"/>
</dbReference>
<sequence length="164" mass="18382">MFANITEYFIPAGFAGSLDLRRQVRIIINTVLLTSLFSLNFLVLCWWADFQPGIYVLLFGVISFVLLPFGYRAGWYSHVVLGYLFLFIGYLTVVVNSVYQGGYYAPTTSWLALCGVTGSFLLGRWAGLIFFGLGLATAVTFGCWSSNTTYFRAWCRPTRPRSGT</sequence>
<evidence type="ECO:0000313" key="3">
    <source>
        <dbReference type="Proteomes" id="UP001596513"/>
    </source>
</evidence>
<feature type="transmembrane region" description="Helical" evidence="1">
    <location>
        <begin position="26"/>
        <end position="48"/>
    </location>
</feature>
<name>A0ABW2U580_9BACT</name>
<feature type="transmembrane region" description="Helical" evidence="1">
    <location>
        <begin position="83"/>
        <end position="105"/>
    </location>
</feature>
<dbReference type="RefSeq" id="WP_380202115.1">
    <property type="nucleotide sequence ID" value="NZ_JBHTEK010000001.1"/>
</dbReference>
<accession>A0ABW2U580</accession>
<keyword evidence="1" id="KW-1133">Transmembrane helix</keyword>
<keyword evidence="3" id="KW-1185">Reference proteome</keyword>
<gene>
    <name evidence="2" type="ORF">ACFQT0_09080</name>
</gene>
<keyword evidence="1" id="KW-0812">Transmembrane</keyword>
<comment type="caution">
    <text evidence="2">The sequence shown here is derived from an EMBL/GenBank/DDBJ whole genome shotgun (WGS) entry which is preliminary data.</text>
</comment>
<protein>
    <submittedName>
        <fullName evidence="2">Uncharacterized protein</fullName>
    </submittedName>
</protein>
<proteinExistence type="predicted"/>
<reference evidence="3" key="1">
    <citation type="journal article" date="2019" name="Int. J. Syst. Evol. Microbiol.">
        <title>The Global Catalogue of Microorganisms (GCM) 10K type strain sequencing project: providing services to taxonomists for standard genome sequencing and annotation.</title>
        <authorList>
            <consortium name="The Broad Institute Genomics Platform"/>
            <consortium name="The Broad Institute Genome Sequencing Center for Infectious Disease"/>
            <person name="Wu L."/>
            <person name="Ma J."/>
        </authorList>
    </citation>
    <scope>NUCLEOTIDE SEQUENCE [LARGE SCALE GENOMIC DNA]</scope>
    <source>
        <strain evidence="3">JCM 19635</strain>
    </source>
</reference>
<keyword evidence="1" id="KW-0472">Membrane</keyword>
<organism evidence="2 3">
    <name type="scientific">Hymenobacter humi</name>
    <dbReference type="NCBI Taxonomy" id="1411620"/>
    <lineage>
        <taxon>Bacteria</taxon>
        <taxon>Pseudomonadati</taxon>
        <taxon>Bacteroidota</taxon>
        <taxon>Cytophagia</taxon>
        <taxon>Cytophagales</taxon>
        <taxon>Hymenobacteraceae</taxon>
        <taxon>Hymenobacter</taxon>
    </lineage>
</organism>
<feature type="transmembrane region" description="Helical" evidence="1">
    <location>
        <begin position="54"/>
        <end position="71"/>
    </location>
</feature>
<evidence type="ECO:0000313" key="2">
    <source>
        <dbReference type="EMBL" id="MFC7667522.1"/>
    </source>
</evidence>
<dbReference type="EMBL" id="JBHTEK010000001">
    <property type="protein sequence ID" value="MFC7667522.1"/>
    <property type="molecule type" value="Genomic_DNA"/>
</dbReference>